<proteinExistence type="predicted"/>
<sequence>MDNEGIESFHASLKKEEVYTTTYSDFEEANRSLFSYIEGFYNRNRIHSSIHYLTPQEFEDLETEKMSKQSLLKFAQDIERVHNILCKLQNSRINRSSLEERTNEYAL</sequence>
<organism evidence="2 3">
    <name type="scientific">Enterococcus faecalis</name>
    <name type="common">Streptococcus faecalis</name>
    <dbReference type="NCBI Taxonomy" id="1351"/>
    <lineage>
        <taxon>Bacteria</taxon>
        <taxon>Bacillati</taxon>
        <taxon>Bacillota</taxon>
        <taxon>Bacilli</taxon>
        <taxon>Lactobacillales</taxon>
        <taxon>Enterococcaceae</taxon>
        <taxon>Enterococcus</taxon>
    </lineage>
</organism>
<comment type="caution">
    <text evidence="2">The sequence shown here is derived from an EMBL/GenBank/DDBJ whole genome shotgun (WGS) entry which is preliminary data.</text>
</comment>
<reference evidence="2 3" key="1">
    <citation type="submission" date="2018-10" db="EMBL/GenBank/DDBJ databases">
        <title>Genotypes and phenotypes of Enterococci isolated from broiler chickens.</title>
        <authorList>
            <person name="Muhammad A.R."/>
            <person name="Diarra M.S."/>
        </authorList>
    </citation>
    <scope>NUCLEOTIDE SEQUENCE [LARGE SCALE GENOMIC DNA]</scope>
    <source>
        <strain evidence="2 3">LIT2 A36'</strain>
    </source>
</reference>
<accession>A0ABD7IVK8</accession>
<gene>
    <name evidence="2" type="ORF">EGW16_13935</name>
</gene>
<dbReference type="InterPro" id="IPR012337">
    <property type="entry name" value="RNaseH-like_sf"/>
</dbReference>
<dbReference type="SUPFAM" id="SSF53098">
    <property type="entry name" value="Ribonuclease H-like"/>
    <property type="match status" value="1"/>
</dbReference>
<dbReference type="InterPro" id="IPR050900">
    <property type="entry name" value="Transposase_IS3/IS150/IS904"/>
</dbReference>
<evidence type="ECO:0000313" key="3">
    <source>
        <dbReference type="Proteomes" id="UP000281488"/>
    </source>
</evidence>
<dbReference type="AlphaFoldDB" id="A0ABD7IVK8"/>
<dbReference type="EMBL" id="RKMZ01000009">
    <property type="protein sequence ID" value="ROX30409.1"/>
    <property type="molecule type" value="Genomic_DNA"/>
</dbReference>
<evidence type="ECO:0000313" key="2">
    <source>
        <dbReference type="EMBL" id="ROX30409.1"/>
    </source>
</evidence>
<protein>
    <recommendedName>
        <fullName evidence="1">Integrase catalytic domain-containing protein</fullName>
    </recommendedName>
</protein>
<feature type="domain" description="Integrase catalytic" evidence="1">
    <location>
        <begin position="7"/>
        <end position="60"/>
    </location>
</feature>
<dbReference type="PANTHER" id="PTHR46889">
    <property type="entry name" value="TRANSPOSASE INSF FOR INSERTION SEQUENCE IS3B-RELATED"/>
    <property type="match status" value="1"/>
</dbReference>
<dbReference type="Proteomes" id="UP000281488">
    <property type="component" value="Unassembled WGS sequence"/>
</dbReference>
<dbReference type="InterPro" id="IPR001584">
    <property type="entry name" value="Integrase_cat-core"/>
</dbReference>
<dbReference type="Pfam" id="PF13333">
    <property type="entry name" value="rve_2"/>
    <property type="match status" value="1"/>
</dbReference>
<name>A0ABD7IVK8_ENTFL</name>
<evidence type="ECO:0000259" key="1">
    <source>
        <dbReference type="Pfam" id="PF13333"/>
    </source>
</evidence>